<evidence type="ECO:0000256" key="1">
    <source>
        <dbReference type="ARBA" id="ARBA00022527"/>
    </source>
</evidence>
<dbReference type="AlphaFoldDB" id="A0A8J1INS7"/>
<keyword evidence="4" id="KW-0418">Kinase</keyword>
<feature type="domain" description="Protein kinase" evidence="6">
    <location>
        <begin position="1"/>
        <end position="93"/>
    </location>
</feature>
<dbReference type="GO" id="GO:0005524">
    <property type="term" value="F:ATP binding"/>
    <property type="evidence" value="ECO:0007669"/>
    <property type="project" value="UniProtKB-KW"/>
</dbReference>
<dbReference type="InterPro" id="IPR011009">
    <property type="entry name" value="Kinase-like_dom_sf"/>
</dbReference>
<accession>A0A8J1INS7</accession>
<gene>
    <name evidence="9" type="primary">akt1l</name>
    <name evidence="8" type="synonym">LOC105948151</name>
</gene>
<name>A0A8J1INS7_XENTR</name>
<evidence type="ECO:0000313" key="8">
    <source>
        <dbReference type="RefSeq" id="XP_031747234.1"/>
    </source>
</evidence>
<evidence type="ECO:0000256" key="5">
    <source>
        <dbReference type="ARBA" id="ARBA00022840"/>
    </source>
</evidence>
<protein>
    <submittedName>
        <fullName evidence="8">RAC-alpha serine/threonine-protein kinase-like</fullName>
    </submittedName>
</protein>
<dbReference type="KEGG" id="xtr:105948151"/>
<keyword evidence="3" id="KW-0547">Nucleotide-binding</keyword>
<keyword evidence="5" id="KW-0067">ATP-binding</keyword>
<dbReference type="SUPFAM" id="SSF56112">
    <property type="entry name" value="Protein kinase-like (PK-like)"/>
    <property type="match status" value="1"/>
</dbReference>
<dbReference type="Proteomes" id="UP000008143">
    <property type="component" value="Chromosome 8"/>
</dbReference>
<evidence type="ECO:0000259" key="6">
    <source>
        <dbReference type="PROSITE" id="PS50011"/>
    </source>
</evidence>
<evidence type="ECO:0000313" key="9">
    <source>
        <dbReference type="Xenbase" id="XB-GENE-29089903"/>
    </source>
</evidence>
<proteinExistence type="predicted"/>
<dbReference type="Gene3D" id="1.10.510.10">
    <property type="entry name" value="Transferase(Phosphotransferase) domain 1"/>
    <property type="match status" value="1"/>
</dbReference>
<dbReference type="RefSeq" id="XP_031747234.1">
    <property type="nucleotide sequence ID" value="XM_031891374.1"/>
</dbReference>
<dbReference type="Pfam" id="PF00069">
    <property type="entry name" value="Pkinase"/>
    <property type="match status" value="1"/>
</dbReference>
<evidence type="ECO:0000256" key="4">
    <source>
        <dbReference type="ARBA" id="ARBA00022777"/>
    </source>
</evidence>
<evidence type="ECO:0000256" key="2">
    <source>
        <dbReference type="ARBA" id="ARBA00022679"/>
    </source>
</evidence>
<organism evidence="7 8">
    <name type="scientific">Xenopus tropicalis</name>
    <name type="common">Western clawed frog</name>
    <name type="synonym">Silurana tropicalis</name>
    <dbReference type="NCBI Taxonomy" id="8364"/>
    <lineage>
        <taxon>Eukaryota</taxon>
        <taxon>Metazoa</taxon>
        <taxon>Chordata</taxon>
        <taxon>Craniata</taxon>
        <taxon>Vertebrata</taxon>
        <taxon>Euteleostomi</taxon>
        <taxon>Amphibia</taxon>
        <taxon>Batrachia</taxon>
        <taxon>Anura</taxon>
        <taxon>Pipoidea</taxon>
        <taxon>Pipidae</taxon>
        <taxon>Xenopodinae</taxon>
        <taxon>Xenopus</taxon>
        <taxon>Silurana</taxon>
    </lineage>
</organism>
<dbReference type="OMA" id="ETFYSPM"/>
<dbReference type="Xenbase" id="XB-GENE-29089903">
    <property type="gene designation" value="akt1l"/>
</dbReference>
<sequence length="116" mass="13613">MAPEIFTESHYTRSVDWWALGVIIYEMILRKLPFDGDSGCEIRLKIMFERPNYPPTLPAYVRDILQGLLNKNPALRLGSTVEGAHAVMERPFFFGMKWEALRRKEIKPMFIMNYTE</sequence>
<dbReference type="OrthoDB" id="63267at2759"/>
<dbReference type="GO" id="GO:0004674">
    <property type="term" value="F:protein serine/threonine kinase activity"/>
    <property type="evidence" value="ECO:0007669"/>
    <property type="project" value="UniProtKB-KW"/>
</dbReference>
<dbReference type="AGR" id="Xenbase:XB-GENE-29089903"/>
<keyword evidence="1" id="KW-0723">Serine/threonine-protein kinase</keyword>
<keyword evidence="2" id="KW-0808">Transferase</keyword>
<evidence type="ECO:0000313" key="7">
    <source>
        <dbReference type="Proteomes" id="UP000008143"/>
    </source>
</evidence>
<reference evidence="8" key="1">
    <citation type="submission" date="2025-08" db="UniProtKB">
        <authorList>
            <consortium name="RefSeq"/>
        </authorList>
    </citation>
    <scope>IDENTIFICATION</scope>
    <source>
        <strain evidence="8">Nigerian</strain>
        <tissue evidence="8">Liver and blood</tissue>
    </source>
</reference>
<dbReference type="PANTHER" id="PTHR24351">
    <property type="entry name" value="RIBOSOMAL PROTEIN S6 KINASE"/>
    <property type="match status" value="1"/>
</dbReference>
<keyword evidence="7" id="KW-1185">Reference proteome</keyword>
<dbReference type="InterPro" id="IPR000719">
    <property type="entry name" value="Prot_kinase_dom"/>
</dbReference>
<dbReference type="PROSITE" id="PS50011">
    <property type="entry name" value="PROTEIN_KINASE_DOM"/>
    <property type="match status" value="1"/>
</dbReference>
<evidence type="ECO:0000256" key="3">
    <source>
        <dbReference type="ARBA" id="ARBA00022741"/>
    </source>
</evidence>